<feature type="compositionally biased region" description="Basic residues" evidence="5">
    <location>
        <begin position="171"/>
        <end position="183"/>
    </location>
</feature>
<gene>
    <name evidence="6" type="ORF">OFUS_LOCUS5608</name>
</gene>
<keyword evidence="2 4" id="KW-0813">Transport</keyword>
<dbReference type="GO" id="GO:0006887">
    <property type="term" value="P:exocytosis"/>
    <property type="evidence" value="ECO:0007669"/>
    <property type="project" value="UniProtKB-KW"/>
</dbReference>
<dbReference type="PANTHER" id="PTHR13043">
    <property type="entry name" value="EXOCYST COMPLEX COMPONENT SEC5"/>
    <property type="match status" value="1"/>
</dbReference>
<comment type="function">
    <text evidence="4">Component of the exocyst complex involved in the docking of exocytic vesicles with fusion sites on the plasma membrane.</text>
</comment>
<accession>A0A8J1USL4</accession>
<evidence type="ECO:0000256" key="1">
    <source>
        <dbReference type="ARBA" id="ARBA00010578"/>
    </source>
</evidence>
<dbReference type="OrthoDB" id="26242at2759"/>
<feature type="non-terminal residue" evidence="6">
    <location>
        <position position="1"/>
    </location>
</feature>
<feature type="region of interest" description="Disordered" evidence="5">
    <location>
        <begin position="162"/>
        <end position="188"/>
    </location>
</feature>
<comment type="subunit">
    <text evidence="4">Component of the exocyst complex.</text>
</comment>
<dbReference type="InterPro" id="IPR039481">
    <property type="entry name" value="EXOC2/Sec5_N_dom"/>
</dbReference>
<dbReference type="GO" id="GO:0015031">
    <property type="term" value="P:protein transport"/>
    <property type="evidence" value="ECO:0007669"/>
    <property type="project" value="UniProtKB-KW"/>
</dbReference>
<name>A0A8J1USL4_OWEFU</name>
<dbReference type="EMBL" id="CAIIXF020000003">
    <property type="protein sequence ID" value="CAH1778734.1"/>
    <property type="molecule type" value="Genomic_DNA"/>
</dbReference>
<dbReference type="InterPro" id="IPR029175">
    <property type="entry name" value="EXOC2/Sec5"/>
</dbReference>
<organism evidence="6 7">
    <name type="scientific">Owenia fusiformis</name>
    <name type="common">Polychaete worm</name>
    <dbReference type="NCBI Taxonomy" id="6347"/>
    <lineage>
        <taxon>Eukaryota</taxon>
        <taxon>Metazoa</taxon>
        <taxon>Spiralia</taxon>
        <taxon>Lophotrochozoa</taxon>
        <taxon>Annelida</taxon>
        <taxon>Polychaeta</taxon>
        <taxon>Sedentaria</taxon>
        <taxon>Canalipalpata</taxon>
        <taxon>Sabellida</taxon>
        <taxon>Oweniida</taxon>
        <taxon>Oweniidae</taxon>
        <taxon>Owenia</taxon>
    </lineage>
</organism>
<protein>
    <recommendedName>
        <fullName evidence="4">Exocyst complex component 2</fullName>
    </recommendedName>
</protein>
<dbReference type="Pfam" id="PF15469">
    <property type="entry name" value="Sec5"/>
    <property type="match status" value="1"/>
</dbReference>
<evidence type="ECO:0000256" key="2">
    <source>
        <dbReference type="ARBA" id="ARBA00022448"/>
    </source>
</evidence>
<evidence type="ECO:0000256" key="4">
    <source>
        <dbReference type="RuleBase" id="RU365069"/>
    </source>
</evidence>
<keyword evidence="3 4" id="KW-0268">Exocytosis</keyword>
<keyword evidence="7" id="KW-1185">Reference proteome</keyword>
<dbReference type="Proteomes" id="UP000749559">
    <property type="component" value="Unassembled WGS sequence"/>
</dbReference>
<keyword evidence="4" id="KW-0653">Protein transport</keyword>
<evidence type="ECO:0000256" key="5">
    <source>
        <dbReference type="SAM" id="MobiDB-lite"/>
    </source>
</evidence>
<sequence length="417" mass="47429">MTESLGRALAEGNDCADNLFKDVLGRKDKADATRNALQVLQRFKFFFSLPCAIDRNIKTGDYDLVISDYARAKTLYGKTDVNVFKKVDAEVEERIQNFRRFIHAKLMELPTPLEEQKKLIRYLISLEMEGDPAWECISNQQKWLLDLLLRCKDEHIEKDKSASKELQLMSPKKKKSSPMKTKGKTGSLTRVPQQVHFIEDLCKILTDTFPDLWRLGQAYLSGKLVKPGTMAKGPKVDPVKHQQFKKMILDVTQTLSNLVRAAFLPTNLPEDLTLDERHKFGIWPERHTPGAWLPQCVRCVRSCVNSLLSLELPSDSIESLHELALDMRSNCMNVLLNQAIEDIDGLNSCETWAVATNDENGGVTQLPLLFENIVNETVQHLHEVVLQTKDGEAEIFEQRPIQKEATLMCSNIMQAFS</sequence>
<dbReference type="AlphaFoldDB" id="A0A8J1USL4"/>
<evidence type="ECO:0000313" key="7">
    <source>
        <dbReference type="Proteomes" id="UP000749559"/>
    </source>
</evidence>
<comment type="similarity">
    <text evidence="1 4">Belongs to the SEC5 family.</text>
</comment>
<dbReference type="PANTHER" id="PTHR13043:SF1">
    <property type="entry name" value="EXOCYST COMPLEX COMPONENT 2"/>
    <property type="match status" value="1"/>
</dbReference>
<dbReference type="GO" id="GO:0006893">
    <property type="term" value="P:Golgi to plasma membrane transport"/>
    <property type="evidence" value="ECO:0007669"/>
    <property type="project" value="UniProtKB-UniRule"/>
</dbReference>
<evidence type="ECO:0000256" key="3">
    <source>
        <dbReference type="ARBA" id="ARBA00022483"/>
    </source>
</evidence>
<evidence type="ECO:0000313" key="6">
    <source>
        <dbReference type="EMBL" id="CAH1778734.1"/>
    </source>
</evidence>
<comment type="caution">
    <text evidence="6">The sequence shown here is derived from an EMBL/GenBank/DDBJ whole genome shotgun (WGS) entry which is preliminary data.</text>
</comment>
<proteinExistence type="inferred from homology"/>
<dbReference type="GO" id="GO:0000145">
    <property type="term" value="C:exocyst"/>
    <property type="evidence" value="ECO:0007669"/>
    <property type="project" value="UniProtKB-UniRule"/>
</dbReference>
<reference evidence="6" key="1">
    <citation type="submission" date="2022-03" db="EMBL/GenBank/DDBJ databases">
        <authorList>
            <person name="Martin C."/>
        </authorList>
    </citation>
    <scope>NUCLEOTIDE SEQUENCE</scope>
</reference>